<keyword evidence="4" id="KW-1185">Reference proteome</keyword>
<dbReference type="SUPFAM" id="SSF109755">
    <property type="entry name" value="PhoU-like"/>
    <property type="match status" value="1"/>
</dbReference>
<organism evidence="2 5">
    <name type="scientific">Halococcus dombrowskii</name>
    <dbReference type="NCBI Taxonomy" id="179637"/>
    <lineage>
        <taxon>Archaea</taxon>
        <taxon>Methanobacteriati</taxon>
        <taxon>Methanobacteriota</taxon>
        <taxon>Stenosarchaea group</taxon>
        <taxon>Halobacteria</taxon>
        <taxon>Halobacteriales</taxon>
        <taxon>Halococcaceae</taxon>
        <taxon>Halococcus</taxon>
    </lineage>
</organism>
<dbReference type="Gene3D" id="1.20.58.220">
    <property type="entry name" value="Phosphate transport system protein phou homolog 2, domain 2"/>
    <property type="match status" value="1"/>
</dbReference>
<proteinExistence type="predicted"/>
<reference evidence="2" key="1">
    <citation type="journal article" date="2014" name="Int. J. Syst. Evol. Microbiol.">
        <title>Complete genome sequence of Corynebacterium casei LMG S-19264T (=DSM 44701T), isolated from a smear-ripened cheese.</title>
        <authorList>
            <consortium name="US DOE Joint Genome Institute (JGI-PGF)"/>
            <person name="Walter F."/>
            <person name="Albersmeier A."/>
            <person name="Kalinowski J."/>
            <person name="Ruckert C."/>
        </authorList>
    </citation>
    <scope>NUCLEOTIDE SEQUENCE</scope>
    <source>
        <strain evidence="2">JCM 12289</strain>
    </source>
</reference>
<geneLocation type="plasmid" evidence="3 4">
    <name>unnamed3</name>
</geneLocation>
<dbReference type="InterPro" id="IPR028366">
    <property type="entry name" value="PhoU"/>
</dbReference>
<evidence type="ECO:0000313" key="4">
    <source>
        <dbReference type="Proteomes" id="UP000830542"/>
    </source>
</evidence>
<keyword evidence="3" id="KW-0238">DNA-binding</keyword>
<evidence type="ECO:0000259" key="1">
    <source>
        <dbReference type="SMART" id="SM00966"/>
    </source>
</evidence>
<evidence type="ECO:0000313" key="2">
    <source>
        <dbReference type="EMBL" id="GAA0454088.1"/>
    </source>
</evidence>
<dbReference type="AlphaFoldDB" id="A0AAV3SEA7"/>
<reference evidence="3" key="2">
    <citation type="submission" date="2022-04" db="EMBL/GenBank/DDBJ databases">
        <title>Sequencing and genomic assembly of Halococcus dombrowskii.</title>
        <authorList>
            <person name="Lim S.W."/>
            <person name="MacLea K.S."/>
        </authorList>
    </citation>
    <scope>NUCLEOTIDE SEQUENCE</scope>
    <source>
        <strain evidence="3">H4</strain>
        <plasmid evidence="3">unnamed3</plasmid>
    </source>
</reference>
<dbReference type="KEGG" id="hdo:MUK72_17540"/>
<name>A0AAV3SEA7_HALDO</name>
<reference evidence="2" key="3">
    <citation type="submission" date="2023-12" db="EMBL/GenBank/DDBJ databases">
        <authorList>
            <person name="Sun Q."/>
            <person name="Inoue M."/>
        </authorList>
    </citation>
    <scope>NUCLEOTIDE SEQUENCE</scope>
    <source>
        <strain evidence="2">JCM 12289</strain>
    </source>
</reference>
<dbReference type="RefSeq" id="WP_244706611.1">
    <property type="nucleotide sequence ID" value="NZ_CP095008.1"/>
</dbReference>
<dbReference type="Proteomes" id="UP000830542">
    <property type="component" value="Plasmid unnamed3"/>
</dbReference>
<dbReference type="PANTHER" id="PTHR42930">
    <property type="entry name" value="PHOSPHATE-SPECIFIC TRANSPORT SYSTEM ACCESSORY PROTEIN PHOU"/>
    <property type="match status" value="1"/>
</dbReference>
<dbReference type="GO" id="GO:0030643">
    <property type="term" value="P:intracellular phosphate ion homeostasis"/>
    <property type="evidence" value="ECO:0007669"/>
    <property type="project" value="InterPro"/>
</dbReference>
<evidence type="ECO:0000313" key="5">
    <source>
        <dbReference type="Proteomes" id="UP001500962"/>
    </source>
</evidence>
<dbReference type="GO" id="GO:0045936">
    <property type="term" value="P:negative regulation of phosphate metabolic process"/>
    <property type="evidence" value="ECO:0007669"/>
    <property type="project" value="InterPro"/>
</dbReference>
<feature type="domain" description="SpoVT-AbrB" evidence="1">
    <location>
        <begin position="18"/>
        <end position="64"/>
    </location>
</feature>
<dbReference type="GO" id="GO:0003677">
    <property type="term" value="F:DNA binding"/>
    <property type="evidence" value="ECO:0007669"/>
    <property type="project" value="UniProtKB-KW"/>
</dbReference>
<dbReference type="InterPro" id="IPR026022">
    <property type="entry name" value="PhoU_dom"/>
</dbReference>
<dbReference type="Proteomes" id="UP001500962">
    <property type="component" value="Unassembled WGS sequence"/>
</dbReference>
<dbReference type="SMART" id="SM00966">
    <property type="entry name" value="SpoVT_AbrB"/>
    <property type="match status" value="1"/>
</dbReference>
<evidence type="ECO:0000313" key="3">
    <source>
        <dbReference type="EMBL" id="UOO97186.1"/>
    </source>
</evidence>
<protein>
    <submittedName>
        <fullName evidence="3">AbrB/MazE/SpoVT family DNA-binding domain-containing protein</fullName>
    </submittedName>
    <submittedName>
        <fullName evidence="2">Phosphate uptake regulator PhoU</fullName>
    </submittedName>
</protein>
<keyword evidence="3" id="KW-0614">Plasmid</keyword>
<gene>
    <name evidence="2" type="ORF">GCM10008985_07300</name>
    <name evidence="3" type="ORF">MUK72_17540</name>
</gene>
<dbReference type="Pfam" id="PF04014">
    <property type="entry name" value="MazE_antitoxin"/>
    <property type="match status" value="1"/>
</dbReference>
<dbReference type="EMBL" id="BAAADN010000013">
    <property type="protein sequence ID" value="GAA0454088.1"/>
    <property type="molecule type" value="Genomic_DNA"/>
</dbReference>
<sequence>MNASSDSNASGETRKVQLTGGSTYTISLPKQWASEHGVEAGRELHLYANGDGSLTVRATSPQETETTAARVTVDGYTEDDLRRTVQALYGVGMDEFTLTAGDAFSTAQRRAATRAATKLIGPEALEETETNIVFRNLIDTSDESIRQSVLQLEYVTIWMHRNAVLALANADTDQAERVIERDEEADRLFGLVHRCFQKSLTSLQEIEQLNLDRPTIFSYYTTARQLERVADHAEKIATTALRIEDPSAVDGIDELISLADQSREIVVDAASVLLGSGSVDQAYTAFHTRDELLEAVKSLDRQLYNSSSSDTYLLALVLDSVRRTAEYGGNIAEAMIQASIREDKKQS</sequence>
<dbReference type="PANTHER" id="PTHR42930:SF6">
    <property type="entry name" value="PHOSPHATE REGULATORY PROTEIN-LIKE PROTEIN"/>
    <property type="match status" value="1"/>
</dbReference>
<dbReference type="GeneID" id="71763690"/>
<accession>A0AAV3SEA7</accession>
<dbReference type="InterPro" id="IPR007159">
    <property type="entry name" value="SpoVT-AbrB_dom"/>
</dbReference>
<dbReference type="EMBL" id="CP095008">
    <property type="protein sequence ID" value="UOO97186.1"/>
    <property type="molecule type" value="Genomic_DNA"/>
</dbReference>
<dbReference type="Pfam" id="PF01895">
    <property type="entry name" value="PhoU"/>
    <property type="match status" value="1"/>
</dbReference>
<dbReference type="InterPro" id="IPR038078">
    <property type="entry name" value="PhoU-like_sf"/>
</dbReference>